<dbReference type="Proteomes" id="UP000709295">
    <property type="component" value="Unassembled WGS sequence"/>
</dbReference>
<protein>
    <submittedName>
        <fullName evidence="1">Uncharacterized protein</fullName>
    </submittedName>
</protein>
<proteinExistence type="predicted"/>
<name>A0A8J5IIK2_9STRA</name>
<reference evidence="1" key="1">
    <citation type="submission" date="2021-01" db="EMBL/GenBank/DDBJ databases">
        <title>Phytophthora aleatoria, a newly-described species from Pinus radiata is distinct from Phytophthora cactorum isolates based on comparative genomics.</title>
        <authorList>
            <person name="Mcdougal R."/>
            <person name="Panda P."/>
            <person name="Williams N."/>
            <person name="Studholme D.J."/>
        </authorList>
    </citation>
    <scope>NUCLEOTIDE SEQUENCE</scope>
    <source>
        <strain evidence="1">NZFS 4037</strain>
    </source>
</reference>
<dbReference type="PANTHER" id="PTHR47169">
    <property type="entry name" value="OS01G0541250 PROTEIN"/>
    <property type="match status" value="1"/>
</dbReference>
<accession>A0A8J5IIK2</accession>
<comment type="caution">
    <text evidence="1">The sequence shown here is derived from an EMBL/GenBank/DDBJ whole genome shotgun (WGS) entry which is preliminary data.</text>
</comment>
<sequence>MYLALRRSKYRARGEECTRNIDSINREVYKGYLLDSVVPAIKLKWPRRERENVILIQQDNAKPHIGPSDPDILAAGTADGWNIRQALQLRKPVYGIQSRIKAVEYAYEDMDGGTLDDIFLTLQKCMECILKESGGNEYKLPHMGKAKLRTEGKLPKSLSCDREIYTSALAILEKAGRPFLF</sequence>
<dbReference type="PANTHER" id="PTHR47169:SF2">
    <property type="entry name" value="OS01G0541250 PROTEIN"/>
    <property type="match status" value="1"/>
</dbReference>
<dbReference type="EMBL" id="JAENGY010001039">
    <property type="protein sequence ID" value="KAG6953270.1"/>
    <property type="molecule type" value="Genomic_DNA"/>
</dbReference>
<evidence type="ECO:0000313" key="2">
    <source>
        <dbReference type="Proteomes" id="UP000709295"/>
    </source>
</evidence>
<gene>
    <name evidence="1" type="ORF">JG688_00012904</name>
</gene>
<dbReference type="AlphaFoldDB" id="A0A8J5IIK2"/>
<organism evidence="1 2">
    <name type="scientific">Phytophthora aleatoria</name>
    <dbReference type="NCBI Taxonomy" id="2496075"/>
    <lineage>
        <taxon>Eukaryota</taxon>
        <taxon>Sar</taxon>
        <taxon>Stramenopiles</taxon>
        <taxon>Oomycota</taxon>
        <taxon>Peronosporomycetes</taxon>
        <taxon>Peronosporales</taxon>
        <taxon>Peronosporaceae</taxon>
        <taxon>Phytophthora</taxon>
    </lineage>
</organism>
<keyword evidence="2" id="KW-1185">Reference proteome</keyword>
<evidence type="ECO:0000313" key="1">
    <source>
        <dbReference type="EMBL" id="KAG6953270.1"/>
    </source>
</evidence>